<evidence type="ECO:0000256" key="1">
    <source>
        <dbReference type="SAM" id="MobiDB-lite"/>
    </source>
</evidence>
<reference evidence="2" key="1">
    <citation type="submission" date="2021-01" db="EMBL/GenBank/DDBJ databases">
        <authorList>
            <person name="Corre E."/>
            <person name="Pelletier E."/>
            <person name="Niang G."/>
            <person name="Scheremetjew M."/>
            <person name="Finn R."/>
            <person name="Kale V."/>
            <person name="Holt S."/>
            <person name="Cochrane G."/>
            <person name="Meng A."/>
            <person name="Brown T."/>
            <person name="Cohen L."/>
        </authorList>
    </citation>
    <scope>NUCLEOTIDE SEQUENCE</scope>
</reference>
<evidence type="ECO:0000313" key="2">
    <source>
        <dbReference type="EMBL" id="CAD8837737.1"/>
    </source>
</evidence>
<gene>
    <name evidence="2" type="ORF">NSCI0253_LOCUS12085</name>
</gene>
<sequence>MELPRSAETFPGPEGLDELPCSGRHHRQQLEWKSFPTEDESGTAVGTRDDTAGDNDDAMEQQSLDDGNRAARDFGHIASSTTPLLATLSHRAGPHDVPATSCGRSHSVGS</sequence>
<feature type="region of interest" description="Disordered" evidence="1">
    <location>
        <begin position="1"/>
        <end position="110"/>
    </location>
</feature>
<name>A0A7S1A030_NOCSC</name>
<protein>
    <submittedName>
        <fullName evidence="2">Uncharacterized protein</fullName>
    </submittedName>
</protein>
<organism evidence="2">
    <name type="scientific">Noctiluca scintillans</name>
    <name type="common">Sea sparkle</name>
    <name type="synonym">Red tide dinoflagellate</name>
    <dbReference type="NCBI Taxonomy" id="2966"/>
    <lineage>
        <taxon>Eukaryota</taxon>
        <taxon>Sar</taxon>
        <taxon>Alveolata</taxon>
        <taxon>Dinophyceae</taxon>
        <taxon>Noctilucales</taxon>
        <taxon>Noctilucaceae</taxon>
        <taxon>Noctiluca</taxon>
    </lineage>
</organism>
<proteinExistence type="predicted"/>
<dbReference type="AlphaFoldDB" id="A0A7S1A030"/>
<accession>A0A7S1A030</accession>
<feature type="compositionally biased region" description="Basic and acidic residues" evidence="1">
    <location>
        <begin position="66"/>
        <end position="75"/>
    </location>
</feature>
<dbReference type="EMBL" id="HBFQ01017380">
    <property type="protein sequence ID" value="CAD8837737.1"/>
    <property type="molecule type" value="Transcribed_RNA"/>
</dbReference>